<dbReference type="Proteomes" id="UP000279833">
    <property type="component" value="Unassembled WGS sequence"/>
</dbReference>
<organism evidence="3">
    <name type="scientific">Schistosoma curassoni</name>
    <dbReference type="NCBI Taxonomy" id="6186"/>
    <lineage>
        <taxon>Eukaryota</taxon>
        <taxon>Metazoa</taxon>
        <taxon>Spiralia</taxon>
        <taxon>Lophotrochozoa</taxon>
        <taxon>Platyhelminthes</taxon>
        <taxon>Trematoda</taxon>
        <taxon>Digenea</taxon>
        <taxon>Strigeidida</taxon>
        <taxon>Schistosomatoidea</taxon>
        <taxon>Schistosomatidae</taxon>
        <taxon>Schistosoma</taxon>
    </lineage>
</organism>
<accession>A0A183JWT9</accession>
<evidence type="ECO:0000313" key="3">
    <source>
        <dbReference type="WBParaSite" id="SCUD_0000718401-mRNA-1"/>
    </source>
</evidence>
<proteinExistence type="predicted"/>
<sequence>MRGSQQEALEQGFVLLGIRQQGIPVILKELMFPDGFDHVSPSFTTGNRFAVRNHLVIHLNNFVLKS</sequence>
<evidence type="ECO:0000313" key="2">
    <source>
        <dbReference type="Proteomes" id="UP000279833"/>
    </source>
</evidence>
<protein>
    <submittedName>
        <fullName evidence="3">Formyl_trans_C domain-containing protein</fullName>
    </submittedName>
</protein>
<dbReference type="EMBL" id="UZAK01032269">
    <property type="protein sequence ID" value="VDP25245.1"/>
    <property type="molecule type" value="Genomic_DNA"/>
</dbReference>
<dbReference type="AlphaFoldDB" id="A0A183JWT9"/>
<keyword evidence="2" id="KW-1185">Reference proteome</keyword>
<reference evidence="3" key="1">
    <citation type="submission" date="2016-06" db="UniProtKB">
        <authorList>
            <consortium name="WormBaseParasite"/>
        </authorList>
    </citation>
    <scope>IDENTIFICATION</scope>
</reference>
<reference evidence="1 2" key="2">
    <citation type="submission" date="2018-11" db="EMBL/GenBank/DDBJ databases">
        <authorList>
            <consortium name="Pathogen Informatics"/>
        </authorList>
    </citation>
    <scope>NUCLEOTIDE SEQUENCE [LARGE SCALE GENOMIC DNA]</scope>
    <source>
        <strain evidence="1">Dakar</strain>
        <strain evidence="2">Dakar, Senegal</strain>
    </source>
</reference>
<dbReference type="WBParaSite" id="SCUD_0000718401-mRNA-1">
    <property type="protein sequence ID" value="SCUD_0000718401-mRNA-1"/>
    <property type="gene ID" value="SCUD_0000718401"/>
</dbReference>
<name>A0A183JWT9_9TREM</name>
<evidence type="ECO:0000313" key="1">
    <source>
        <dbReference type="EMBL" id="VDP25245.1"/>
    </source>
</evidence>
<gene>
    <name evidence="1" type="ORF">SCUD_LOCUS7184</name>
</gene>